<name>A0ABU5EKD2_9FLAO</name>
<sequence length="278" mass="33041">MQLRYLFILFCLLSSLNSRAHGDLHKRITNVTEEIQKNPDSAKLYFKRGKLYYQHNNYENSLEDFKNAKKLGLQSAEQDFLIAKSNYHLEKYSKSKRLIKRILRKESINVRALKLLADIYFKKGGYKKSALLYEEVIYNSKVTFPEYYLYASQAWRAANTMDCFERSQSILLKGLEKLGDIIVLYDQLISNYIEIKDFNSAIKFQEKVIKMSNRKERAFLRLADIQIHKELFNEAEISITQAEENFKKLPHRIRNAKFMREFYSELQLKKSSLKNRIR</sequence>
<evidence type="ECO:0008006" key="5">
    <source>
        <dbReference type="Google" id="ProtNLM"/>
    </source>
</evidence>
<dbReference type="InterPro" id="IPR011990">
    <property type="entry name" value="TPR-like_helical_dom_sf"/>
</dbReference>
<dbReference type="Proteomes" id="UP001285855">
    <property type="component" value="Unassembled WGS sequence"/>
</dbReference>
<feature type="signal peptide" evidence="2">
    <location>
        <begin position="1"/>
        <end position="20"/>
    </location>
</feature>
<dbReference type="EMBL" id="JAXDAE010000003">
    <property type="protein sequence ID" value="MDY2586718.1"/>
    <property type="molecule type" value="Genomic_DNA"/>
</dbReference>
<reference evidence="3 4" key="1">
    <citation type="submission" date="2023-11" db="EMBL/GenBank/DDBJ databases">
        <title>Winogradskyella pelagius sp. nov., isolated from coastal sediment.</title>
        <authorList>
            <person name="Li F."/>
        </authorList>
    </citation>
    <scope>NUCLEOTIDE SEQUENCE [LARGE SCALE GENOMIC DNA]</scope>
    <source>
        <strain evidence="3 4">KCTC 23502</strain>
    </source>
</reference>
<feature type="repeat" description="TPR" evidence="1">
    <location>
        <begin position="42"/>
        <end position="75"/>
    </location>
</feature>
<dbReference type="RefSeq" id="WP_320555088.1">
    <property type="nucleotide sequence ID" value="NZ_JAXDAE010000003.1"/>
</dbReference>
<keyword evidence="2" id="KW-0732">Signal</keyword>
<evidence type="ECO:0000313" key="4">
    <source>
        <dbReference type="Proteomes" id="UP001285855"/>
    </source>
</evidence>
<keyword evidence="1" id="KW-0802">TPR repeat</keyword>
<dbReference type="InterPro" id="IPR019734">
    <property type="entry name" value="TPR_rpt"/>
</dbReference>
<evidence type="ECO:0000256" key="1">
    <source>
        <dbReference type="PROSITE-ProRule" id="PRU00339"/>
    </source>
</evidence>
<keyword evidence="4" id="KW-1185">Reference proteome</keyword>
<protein>
    <recommendedName>
        <fullName evidence="5">Tetratricopeptide repeat-containing protein</fullName>
    </recommendedName>
</protein>
<proteinExistence type="predicted"/>
<accession>A0ABU5EKD2</accession>
<organism evidence="3 4">
    <name type="scientific">Winogradskyella aquimaris</name>
    <dbReference type="NCBI Taxonomy" id="864074"/>
    <lineage>
        <taxon>Bacteria</taxon>
        <taxon>Pseudomonadati</taxon>
        <taxon>Bacteroidota</taxon>
        <taxon>Flavobacteriia</taxon>
        <taxon>Flavobacteriales</taxon>
        <taxon>Flavobacteriaceae</taxon>
        <taxon>Winogradskyella</taxon>
    </lineage>
</organism>
<feature type="chain" id="PRO_5045214285" description="Tetratricopeptide repeat-containing protein" evidence="2">
    <location>
        <begin position="21"/>
        <end position="278"/>
    </location>
</feature>
<dbReference type="Gene3D" id="1.25.40.10">
    <property type="entry name" value="Tetratricopeptide repeat domain"/>
    <property type="match status" value="2"/>
</dbReference>
<dbReference type="SUPFAM" id="SSF48452">
    <property type="entry name" value="TPR-like"/>
    <property type="match status" value="1"/>
</dbReference>
<evidence type="ECO:0000313" key="3">
    <source>
        <dbReference type="EMBL" id="MDY2586718.1"/>
    </source>
</evidence>
<dbReference type="SMART" id="SM00028">
    <property type="entry name" value="TPR"/>
    <property type="match status" value="3"/>
</dbReference>
<evidence type="ECO:0000256" key="2">
    <source>
        <dbReference type="SAM" id="SignalP"/>
    </source>
</evidence>
<comment type="caution">
    <text evidence="3">The sequence shown here is derived from an EMBL/GenBank/DDBJ whole genome shotgun (WGS) entry which is preliminary data.</text>
</comment>
<dbReference type="PROSITE" id="PS50005">
    <property type="entry name" value="TPR"/>
    <property type="match status" value="1"/>
</dbReference>
<dbReference type="Pfam" id="PF13181">
    <property type="entry name" value="TPR_8"/>
    <property type="match status" value="1"/>
</dbReference>
<gene>
    <name evidence="3" type="ORF">SNF14_05170</name>
</gene>